<accession>A0AAV7GZK8</accession>
<name>A0AAV7GZK8_DENCH</name>
<dbReference type="Proteomes" id="UP000775213">
    <property type="component" value="Unassembled WGS sequence"/>
</dbReference>
<evidence type="ECO:0000256" key="1">
    <source>
        <dbReference type="SAM" id="MobiDB-lite"/>
    </source>
</evidence>
<dbReference type="AlphaFoldDB" id="A0AAV7GZK8"/>
<evidence type="ECO:0000313" key="3">
    <source>
        <dbReference type="Proteomes" id="UP000775213"/>
    </source>
</evidence>
<keyword evidence="3" id="KW-1185">Reference proteome</keyword>
<dbReference type="EMBL" id="JAGFBR010000010">
    <property type="protein sequence ID" value="KAH0460685.1"/>
    <property type="molecule type" value="Genomic_DNA"/>
</dbReference>
<protein>
    <submittedName>
        <fullName evidence="2">Uncharacterized protein</fullName>
    </submittedName>
</protein>
<organism evidence="2 3">
    <name type="scientific">Dendrobium chrysotoxum</name>
    <name type="common">Orchid</name>
    <dbReference type="NCBI Taxonomy" id="161865"/>
    <lineage>
        <taxon>Eukaryota</taxon>
        <taxon>Viridiplantae</taxon>
        <taxon>Streptophyta</taxon>
        <taxon>Embryophyta</taxon>
        <taxon>Tracheophyta</taxon>
        <taxon>Spermatophyta</taxon>
        <taxon>Magnoliopsida</taxon>
        <taxon>Liliopsida</taxon>
        <taxon>Asparagales</taxon>
        <taxon>Orchidaceae</taxon>
        <taxon>Epidendroideae</taxon>
        <taxon>Malaxideae</taxon>
        <taxon>Dendrobiinae</taxon>
        <taxon>Dendrobium</taxon>
    </lineage>
</organism>
<sequence length="78" mass="8346">MISRKSKSDSSLSRPAMKGCASSCATDHRLLDSFCRHRRMKSRKSLEAVSGSSGGSPKQIAHIRVAQSGRCPGGNRGK</sequence>
<comment type="caution">
    <text evidence="2">The sequence shown here is derived from an EMBL/GenBank/DDBJ whole genome shotgun (WGS) entry which is preliminary data.</text>
</comment>
<reference evidence="2 3" key="1">
    <citation type="journal article" date="2021" name="Hortic Res">
        <title>Chromosome-scale assembly of the Dendrobium chrysotoxum genome enhances the understanding of orchid evolution.</title>
        <authorList>
            <person name="Zhang Y."/>
            <person name="Zhang G.Q."/>
            <person name="Zhang D."/>
            <person name="Liu X.D."/>
            <person name="Xu X.Y."/>
            <person name="Sun W.H."/>
            <person name="Yu X."/>
            <person name="Zhu X."/>
            <person name="Wang Z.W."/>
            <person name="Zhao X."/>
            <person name="Zhong W.Y."/>
            <person name="Chen H."/>
            <person name="Yin W.L."/>
            <person name="Huang T."/>
            <person name="Niu S.C."/>
            <person name="Liu Z.J."/>
        </authorList>
    </citation>
    <scope>NUCLEOTIDE SEQUENCE [LARGE SCALE GENOMIC DNA]</scope>
    <source>
        <strain evidence="2">Lindl</strain>
    </source>
</reference>
<feature type="region of interest" description="Disordered" evidence="1">
    <location>
        <begin position="1"/>
        <end position="20"/>
    </location>
</feature>
<proteinExistence type="predicted"/>
<feature type="region of interest" description="Disordered" evidence="1">
    <location>
        <begin position="41"/>
        <end position="78"/>
    </location>
</feature>
<gene>
    <name evidence="2" type="ORF">IEQ34_011348</name>
</gene>
<evidence type="ECO:0000313" key="2">
    <source>
        <dbReference type="EMBL" id="KAH0460685.1"/>
    </source>
</evidence>